<dbReference type="GO" id="GO:0015562">
    <property type="term" value="F:efflux transmembrane transporter activity"/>
    <property type="evidence" value="ECO:0007669"/>
    <property type="project" value="InterPro"/>
</dbReference>
<evidence type="ECO:0000256" key="1">
    <source>
        <dbReference type="ARBA" id="ARBA00004442"/>
    </source>
</evidence>
<keyword evidence="8" id="KW-0175">Coiled coil</keyword>
<dbReference type="Proteomes" id="UP000192582">
    <property type="component" value="Unassembled WGS sequence"/>
</dbReference>
<evidence type="ECO:0000256" key="6">
    <source>
        <dbReference type="ARBA" id="ARBA00023136"/>
    </source>
</evidence>
<proteinExistence type="inferred from homology"/>
<dbReference type="GO" id="GO:1990281">
    <property type="term" value="C:efflux pump complex"/>
    <property type="evidence" value="ECO:0007669"/>
    <property type="project" value="TreeGrafter"/>
</dbReference>
<evidence type="ECO:0000256" key="8">
    <source>
        <dbReference type="SAM" id="Coils"/>
    </source>
</evidence>
<dbReference type="Pfam" id="PF02321">
    <property type="entry name" value="OEP"/>
    <property type="match status" value="2"/>
</dbReference>
<evidence type="ECO:0000313" key="10">
    <source>
        <dbReference type="EMBL" id="SMB78382.1"/>
    </source>
</evidence>
<feature type="coiled-coil region" evidence="8">
    <location>
        <begin position="270"/>
        <end position="304"/>
    </location>
</feature>
<gene>
    <name evidence="10" type="ORF">SAMN00790413_06627</name>
</gene>
<feature type="compositionally biased region" description="Polar residues" evidence="9">
    <location>
        <begin position="8"/>
        <end position="24"/>
    </location>
</feature>
<evidence type="ECO:0000313" key="11">
    <source>
        <dbReference type="Proteomes" id="UP000192582"/>
    </source>
</evidence>
<accession>A0A1W1UBH3</accession>
<dbReference type="RefSeq" id="WP_084045201.1">
    <property type="nucleotide sequence ID" value="NZ_FWWU01000002.1"/>
</dbReference>
<dbReference type="EMBL" id="FWWU01000002">
    <property type="protein sequence ID" value="SMB78382.1"/>
    <property type="molecule type" value="Genomic_DNA"/>
</dbReference>
<keyword evidence="11" id="KW-1185">Reference proteome</keyword>
<evidence type="ECO:0000256" key="9">
    <source>
        <dbReference type="SAM" id="MobiDB-lite"/>
    </source>
</evidence>
<dbReference type="InterPro" id="IPR003423">
    <property type="entry name" value="OMP_efflux"/>
</dbReference>
<keyword evidence="3" id="KW-0813">Transport</keyword>
<dbReference type="Gene3D" id="1.20.1600.10">
    <property type="entry name" value="Outer membrane efflux proteins (OEP)"/>
    <property type="match status" value="1"/>
</dbReference>
<keyword evidence="7" id="KW-0998">Cell outer membrane</keyword>
<feature type="region of interest" description="Disordered" evidence="9">
    <location>
        <begin position="1"/>
        <end position="24"/>
    </location>
</feature>
<name>A0A1W1UBH3_9DEIO</name>
<dbReference type="InterPro" id="IPR051906">
    <property type="entry name" value="TolC-like"/>
</dbReference>
<keyword evidence="6" id="KW-0472">Membrane</keyword>
<comment type="similarity">
    <text evidence="2">Belongs to the outer membrane factor (OMF) (TC 1.B.17) family.</text>
</comment>
<reference evidence="10 11" key="1">
    <citation type="submission" date="2017-04" db="EMBL/GenBank/DDBJ databases">
        <authorList>
            <person name="Afonso C.L."/>
            <person name="Miller P.J."/>
            <person name="Scott M.A."/>
            <person name="Spackman E."/>
            <person name="Goraichik I."/>
            <person name="Dimitrov K.M."/>
            <person name="Suarez D.L."/>
            <person name="Swayne D.E."/>
        </authorList>
    </citation>
    <scope>NUCLEOTIDE SEQUENCE [LARGE SCALE GENOMIC DNA]</scope>
    <source>
        <strain evidence="10 11">KR-140</strain>
    </source>
</reference>
<dbReference type="AlphaFoldDB" id="A0A1W1UBH3"/>
<organism evidence="10 11">
    <name type="scientific">Deinococcus hopiensis KR-140</name>
    <dbReference type="NCBI Taxonomy" id="695939"/>
    <lineage>
        <taxon>Bacteria</taxon>
        <taxon>Thermotogati</taxon>
        <taxon>Deinococcota</taxon>
        <taxon>Deinococci</taxon>
        <taxon>Deinococcales</taxon>
        <taxon>Deinococcaceae</taxon>
        <taxon>Deinococcus</taxon>
    </lineage>
</organism>
<dbReference type="GO" id="GO:0015288">
    <property type="term" value="F:porin activity"/>
    <property type="evidence" value="ECO:0007669"/>
    <property type="project" value="TreeGrafter"/>
</dbReference>
<dbReference type="STRING" id="695939.SAMN00790413_06627"/>
<comment type="subcellular location">
    <subcellularLocation>
        <location evidence="1">Cell outer membrane</location>
    </subcellularLocation>
</comment>
<dbReference type="OrthoDB" id="60755at2"/>
<dbReference type="GO" id="GO:0009279">
    <property type="term" value="C:cell outer membrane"/>
    <property type="evidence" value="ECO:0007669"/>
    <property type="project" value="UniProtKB-SubCell"/>
</dbReference>
<evidence type="ECO:0000256" key="2">
    <source>
        <dbReference type="ARBA" id="ARBA00007613"/>
    </source>
</evidence>
<evidence type="ECO:0000256" key="4">
    <source>
        <dbReference type="ARBA" id="ARBA00022452"/>
    </source>
</evidence>
<keyword evidence="5" id="KW-0812">Transmembrane</keyword>
<sequence>MNEHLTQNHEPQNSDAPTTVQTASSSAVRWRQAVALSLSLTLGSTGLAQTSSPAGELKLEAALAQLAQAPSVTQAQLSVVTAQENLNAARGALGLTVSVTGNASYAGATTTTATDDTTTTAASVAGSAGVNVSLGLLPWSSGQAGLRSAERNLALARARMAETQGAARLNVVQQYLAGVVATQDVILADRTLALRQRQLAVQQAQRENGNATAESVLSAQANVQAAQGAQLQAAANLDAARRSLGAALGTDLSSVTFGSPPETAFALPDVAALTTQARTARREVLEAQNTLASAQEALETQQRDATLPDVTASVRYGPGTGGLSANLNLKQGTVGAGYTLPVGTSSTTSNRLTASLTGTYVIYSPSVKAELSAAQATVTQAQLSLSVAQQTVELDVRTRHSTLQASLIALQSRETQVKVAQASLEAARTRLEAGTGTADDVTVAELNLLEAQRDLLSARATAQTTLIQLQNAAGGAT</sequence>
<evidence type="ECO:0000256" key="5">
    <source>
        <dbReference type="ARBA" id="ARBA00022692"/>
    </source>
</evidence>
<protein>
    <submittedName>
        <fullName evidence="10">Outer membrane protein</fullName>
    </submittedName>
</protein>
<dbReference type="PANTHER" id="PTHR30026">
    <property type="entry name" value="OUTER MEMBRANE PROTEIN TOLC"/>
    <property type="match status" value="1"/>
</dbReference>
<dbReference type="SUPFAM" id="SSF56954">
    <property type="entry name" value="Outer membrane efflux proteins (OEP)"/>
    <property type="match status" value="1"/>
</dbReference>
<dbReference type="PANTHER" id="PTHR30026:SF20">
    <property type="entry name" value="OUTER MEMBRANE PROTEIN TOLC"/>
    <property type="match status" value="1"/>
</dbReference>
<evidence type="ECO:0000256" key="3">
    <source>
        <dbReference type="ARBA" id="ARBA00022448"/>
    </source>
</evidence>
<evidence type="ECO:0000256" key="7">
    <source>
        <dbReference type="ARBA" id="ARBA00023237"/>
    </source>
</evidence>
<keyword evidence="4" id="KW-1134">Transmembrane beta strand</keyword>